<evidence type="ECO:0000256" key="1">
    <source>
        <dbReference type="SAM" id="MobiDB-lite"/>
    </source>
</evidence>
<proteinExistence type="predicted"/>
<dbReference type="Proteomes" id="UP000077069">
    <property type="component" value="Unassembled WGS sequence"/>
</dbReference>
<protein>
    <submittedName>
        <fullName evidence="2">Uncharacterized protein</fullName>
    </submittedName>
</protein>
<gene>
    <name evidence="2" type="ORF">CC84DRAFT_657203</name>
</gene>
<feature type="compositionally biased region" description="Basic and acidic residues" evidence="1">
    <location>
        <begin position="155"/>
        <end position="164"/>
    </location>
</feature>
<name>A0A177CKY6_9PLEO</name>
<evidence type="ECO:0000313" key="3">
    <source>
        <dbReference type="Proteomes" id="UP000077069"/>
    </source>
</evidence>
<keyword evidence="3" id="KW-1185">Reference proteome</keyword>
<accession>A0A177CKY6</accession>
<dbReference type="AlphaFoldDB" id="A0A177CKY6"/>
<dbReference type="RefSeq" id="XP_018037822.1">
    <property type="nucleotide sequence ID" value="XM_018187039.1"/>
</dbReference>
<dbReference type="GeneID" id="28770525"/>
<evidence type="ECO:0000313" key="2">
    <source>
        <dbReference type="EMBL" id="OAG07457.1"/>
    </source>
</evidence>
<feature type="compositionally biased region" description="Low complexity" evidence="1">
    <location>
        <begin position="110"/>
        <end position="121"/>
    </location>
</feature>
<dbReference type="EMBL" id="KV441551">
    <property type="protein sequence ID" value="OAG07457.1"/>
    <property type="molecule type" value="Genomic_DNA"/>
</dbReference>
<dbReference type="InParanoid" id="A0A177CKY6"/>
<sequence length="164" mass="17828">MTNWKTGGMRAVKHNVRRQSQTVAPVEGCNGASFWQARSAAARTGRGGCSCSECWQPDWMLSTVRGVQPGDSCLDSPGVMVTNADRREGPLHRQVRCVVPAVVLQGSCLRSQRSRSSSSMGHARRKKLEMVRQPQRGTSAGEERRSELEDSPGADAERASGRSS</sequence>
<reference evidence="2 3" key="1">
    <citation type="submission" date="2016-05" db="EMBL/GenBank/DDBJ databases">
        <title>Comparative analysis of secretome profiles of manganese(II)-oxidizing ascomycete fungi.</title>
        <authorList>
            <consortium name="DOE Joint Genome Institute"/>
            <person name="Zeiner C.A."/>
            <person name="Purvine S.O."/>
            <person name="Zink E.M."/>
            <person name="Wu S."/>
            <person name="Pasa-Tolic L."/>
            <person name="Chaput D.L."/>
            <person name="Haridas S."/>
            <person name="Grigoriev I.V."/>
            <person name="Santelli C.M."/>
            <person name="Hansel C.M."/>
        </authorList>
    </citation>
    <scope>NUCLEOTIDE SEQUENCE [LARGE SCALE GENOMIC DNA]</scope>
    <source>
        <strain evidence="2 3">AP3s5-JAC2a</strain>
    </source>
</reference>
<feature type="region of interest" description="Disordered" evidence="1">
    <location>
        <begin position="110"/>
        <end position="164"/>
    </location>
</feature>
<organism evidence="2 3">
    <name type="scientific">Paraphaeosphaeria sporulosa</name>
    <dbReference type="NCBI Taxonomy" id="1460663"/>
    <lineage>
        <taxon>Eukaryota</taxon>
        <taxon>Fungi</taxon>
        <taxon>Dikarya</taxon>
        <taxon>Ascomycota</taxon>
        <taxon>Pezizomycotina</taxon>
        <taxon>Dothideomycetes</taxon>
        <taxon>Pleosporomycetidae</taxon>
        <taxon>Pleosporales</taxon>
        <taxon>Massarineae</taxon>
        <taxon>Didymosphaeriaceae</taxon>
        <taxon>Paraphaeosphaeria</taxon>
    </lineage>
</organism>